<evidence type="ECO:0000313" key="1">
    <source>
        <dbReference type="EMBL" id="KAK4377313.1"/>
    </source>
</evidence>
<keyword evidence="2" id="KW-1185">Reference proteome</keyword>
<gene>
    <name evidence="1" type="ORF">RND71_003609</name>
</gene>
<dbReference type="EMBL" id="JAVYJV010000002">
    <property type="protein sequence ID" value="KAK4377313.1"/>
    <property type="molecule type" value="Genomic_DNA"/>
</dbReference>
<proteinExistence type="predicted"/>
<comment type="caution">
    <text evidence="1">The sequence shown here is derived from an EMBL/GenBank/DDBJ whole genome shotgun (WGS) entry which is preliminary data.</text>
</comment>
<reference evidence="1" key="1">
    <citation type="submission" date="2023-12" db="EMBL/GenBank/DDBJ databases">
        <title>Genome assembly of Anisodus tanguticus.</title>
        <authorList>
            <person name="Wang Y.-J."/>
        </authorList>
    </citation>
    <scope>NUCLEOTIDE SEQUENCE</scope>
    <source>
        <strain evidence="1">KB-2021</strain>
        <tissue evidence="1">Leaf</tissue>
    </source>
</reference>
<sequence>MKPVTRSNQLCGCFLLLVMFKIDTKYRQAITIIVIRYKTYIDESGDGSNQTLWVFFASCDVQDRYEIDTKYRQAIITSVQDA</sequence>
<evidence type="ECO:0000313" key="2">
    <source>
        <dbReference type="Proteomes" id="UP001291623"/>
    </source>
</evidence>
<dbReference type="AlphaFoldDB" id="A0AAE1SX38"/>
<name>A0AAE1SX38_9SOLA</name>
<dbReference type="Proteomes" id="UP001291623">
    <property type="component" value="Unassembled WGS sequence"/>
</dbReference>
<protein>
    <submittedName>
        <fullName evidence="1">Uncharacterized protein</fullName>
    </submittedName>
</protein>
<organism evidence="1 2">
    <name type="scientific">Anisodus tanguticus</name>
    <dbReference type="NCBI Taxonomy" id="243964"/>
    <lineage>
        <taxon>Eukaryota</taxon>
        <taxon>Viridiplantae</taxon>
        <taxon>Streptophyta</taxon>
        <taxon>Embryophyta</taxon>
        <taxon>Tracheophyta</taxon>
        <taxon>Spermatophyta</taxon>
        <taxon>Magnoliopsida</taxon>
        <taxon>eudicotyledons</taxon>
        <taxon>Gunneridae</taxon>
        <taxon>Pentapetalae</taxon>
        <taxon>asterids</taxon>
        <taxon>lamiids</taxon>
        <taxon>Solanales</taxon>
        <taxon>Solanaceae</taxon>
        <taxon>Solanoideae</taxon>
        <taxon>Hyoscyameae</taxon>
        <taxon>Anisodus</taxon>
    </lineage>
</organism>
<accession>A0AAE1SX38</accession>